<keyword evidence="2" id="KW-0282">Flagellum</keyword>
<gene>
    <name evidence="2" type="ORF">QGN29_13180</name>
</gene>
<keyword evidence="2" id="KW-0966">Cell projection</keyword>
<dbReference type="KEGG" id="tmk:QGN29_13180"/>
<evidence type="ECO:0000256" key="1">
    <source>
        <dbReference type="SAM" id="MobiDB-lite"/>
    </source>
</evidence>
<dbReference type="EMBL" id="CP123872">
    <property type="protein sequence ID" value="WND02500.1"/>
    <property type="molecule type" value="Genomic_DNA"/>
</dbReference>
<feature type="compositionally biased region" description="Basic and acidic residues" evidence="1">
    <location>
        <begin position="18"/>
        <end position="29"/>
    </location>
</feature>
<keyword evidence="2" id="KW-0969">Cilium</keyword>
<dbReference type="SUPFAM" id="SSF160214">
    <property type="entry name" value="FlaG-like"/>
    <property type="match status" value="1"/>
</dbReference>
<dbReference type="Gene3D" id="3.30.160.170">
    <property type="entry name" value="FlaG-like"/>
    <property type="match status" value="1"/>
</dbReference>
<dbReference type="InterPro" id="IPR035924">
    <property type="entry name" value="FlaG-like_sf"/>
</dbReference>
<dbReference type="Pfam" id="PF03646">
    <property type="entry name" value="FlaG"/>
    <property type="match status" value="1"/>
</dbReference>
<keyword evidence="3" id="KW-1185">Reference proteome</keyword>
<protein>
    <submittedName>
        <fullName evidence="2">Flagellar protein FlaG</fullName>
    </submittedName>
</protein>
<evidence type="ECO:0000313" key="2">
    <source>
        <dbReference type="EMBL" id="WND02500.1"/>
    </source>
</evidence>
<reference evidence="2" key="1">
    <citation type="submission" date="2023-04" db="EMBL/GenBank/DDBJ databases">
        <title>Complete genome sequence of Temperatibacter marinus.</title>
        <authorList>
            <person name="Rong J.-C."/>
            <person name="Yi M.-L."/>
            <person name="Zhao Q."/>
        </authorList>
    </citation>
    <scope>NUCLEOTIDE SEQUENCE</scope>
    <source>
        <strain evidence="2">NBRC 110045</strain>
    </source>
</reference>
<accession>A0AA52EGS2</accession>
<proteinExistence type="predicted"/>
<dbReference type="InterPro" id="IPR005186">
    <property type="entry name" value="FlaG"/>
</dbReference>
<dbReference type="Proteomes" id="UP001268683">
    <property type="component" value="Chromosome"/>
</dbReference>
<name>A0AA52EGS2_9PROT</name>
<dbReference type="AlphaFoldDB" id="A0AA52EGS2"/>
<evidence type="ECO:0000313" key="3">
    <source>
        <dbReference type="Proteomes" id="UP001268683"/>
    </source>
</evidence>
<dbReference type="RefSeq" id="WP_310798335.1">
    <property type="nucleotide sequence ID" value="NZ_CP123872.1"/>
</dbReference>
<feature type="compositionally biased region" description="Polar residues" evidence="1">
    <location>
        <begin position="1"/>
        <end position="11"/>
    </location>
</feature>
<organism evidence="2 3">
    <name type="scientific">Temperatibacter marinus</name>
    <dbReference type="NCBI Taxonomy" id="1456591"/>
    <lineage>
        <taxon>Bacteria</taxon>
        <taxon>Pseudomonadati</taxon>
        <taxon>Pseudomonadota</taxon>
        <taxon>Alphaproteobacteria</taxon>
        <taxon>Kordiimonadales</taxon>
        <taxon>Temperatibacteraceae</taxon>
        <taxon>Temperatibacter</taxon>
    </lineage>
</organism>
<sequence length="132" mass="14213">MTQQVNATGNGQIIPLRTLDKSEQVKPDKSTSAADVGKAIAQSEAVPSSGGADTVAKEPLDRAAELIEQIIPENELGNTRLRINIDDNTGDFIYQTLDNDTGEVIKQFPPETISEMLAKYREVEGLAVDSLA</sequence>
<feature type="region of interest" description="Disordered" evidence="1">
    <location>
        <begin position="1"/>
        <end position="57"/>
    </location>
</feature>